<dbReference type="EMBL" id="BPLQ01008687">
    <property type="protein sequence ID" value="GIY38895.1"/>
    <property type="molecule type" value="Genomic_DNA"/>
</dbReference>
<accession>A0AAV4SXW0</accession>
<evidence type="ECO:0000256" key="1">
    <source>
        <dbReference type="SAM" id="MobiDB-lite"/>
    </source>
</evidence>
<dbReference type="Proteomes" id="UP001054837">
    <property type="component" value="Unassembled WGS sequence"/>
</dbReference>
<protein>
    <submittedName>
        <fullName evidence="2">Uncharacterized protein</fullName>
    </submittedName>
</protein>
<sequence length="104" mass="11773">MPGSHTCYDEWPTDETIYGEQECRLPKGTNTLVIKNTNNKKRGWNVSLRPFINFKVVSFLRLFAAVGDAFNAFCDLASFPAWKDRPRPRGLLAPGSSGRHHHRG</sequence>
<evidence type="ECO:0000313" key="3">
    <source>
        <dbReference type="Proteomes" id="UP001054837"/>
    </source>
</evidence>
<proteinExistence type="predicted"/>
<keyword evidence="3" id="KW-1185">Reference proteome</keyword>
<comment type="caution">
    <text evidence="2">The sequence shown here is derived from an EMBL/GenBank/DDBJ whole genome shotgun (WGS) entry which is preliminary data.</text>
</comment>
<dbReference type="AlphaFoldDB" id="A0AAV4SXW0"/>
<organism evidence="2 3">
    <name type="scientific">Caerostris darwini</name>
    <dbReference type="NCBI Taxonomy" id="1538125"/>
    <lineage>
        <taxon>Eukaryota</taxon>
        <taxon>Metazoa</taxon>
        <taxon>Ecdysozoa</taxon>
        <taxon>Arthropoda</taxon>
        <taxon>Chelicerata</taxon>
        <taxon>Arachnida</taxon>
        <taxon>Araneae</taxon>
        <taxon>Araneomorphae</taxon>
        <taxon>Entelegynae</taxon>
        <taxon>Araneoidea</taxon>
        <taxon>Araneidae</taxon>
        <taxon>Caerostris</taxon>
    </lineage>
</organism>
<name>A0AAV4SXW0_9ARAC</name>
<feature type="region of interest" description="Disordered" evidence="1">
    <location>
        <begin position="82"/>
        <end position="104"/>
    </location>
</feature>
<gene>
    <name evidence="2" type="ORF">CDAR_103981</name>
</gene>
<evidence type="ECO:0000313" key="2">
    <source>
        <dbReference type="EMBL" id="GIY38895.1"/>
    </source>
</evidence>
<reference evidence="2 3" key="1">
    <citation type="submission" date="2021-06" db="EMBL/GenBank/DDBJ databases">
        <title>Caerostris darwini draft genome.</title>
        <authorList>
            <person name="Kono N."/>
            <person name="Arakawa K."/>
        </authorList>
    </citation>
    <scope>NUCLEOTIDE SEQUENCE [LARGE SCALE GENOMIC DNA]</scope>
</reference>